<dbReference type="STRING" id="1526658.BHK69_09035"/>
<dbReference type="InterPro" id="IPR035959">
    <property type="entry name" value="RutC-like_sf"/>
</dbReference>
<organism evidence="2 3">
    <name type="scientific">Bosea vaviloviae</name>
    <dbReference type="NCBI Taxonomy" id="1526658"/>
    <lineage>
        <taxon>Bacteria</taxon>
        <taxon>Pseudomonadati</taxon>
        <taxon>Pseudomonadota</taxon>
        <taxon>Alphaproteobacteria</taxon>
        <taxon>Hyphomicrobiales</taxon>
        <taxon>Boseaceae</taxon>
        <taxon>Bosea</taxon>
    </lineage>
</organism>
<dbReference type="Pfam" id="PF01042">
    <property type="entry name" value="Ribonuc_L-PSP"/>
    <property type="match status" value="1"/>
</dbReference>
<dbReference type="SUPFAM" id="SSF55298">
    <property type="entry name" value="YjgF-like"/>
    <property type="match status" value="1"/>
</dbReference>
<dbReference type="AlphaFoldDB" id="A0A1D7TZP9"/>
<keyword evidence="3" id="KW-1185">Reference proteome</keyword>
<proteinExistence type="predicted"/>
<evidence type="ECO:0000256" key="1">
    <source>
        <dbReference type="SAM" id="MobiDB-lite"/>
    </source>
</evidence>
<dbReference type="PANTHER" id="PTHR43857">
    <property type="entry name" value="BLR7761 PROTEIN"/>
    <property type="match status" value="1"/>
</dbReference>
<feature type="region of interest" description="Disordered" evidence="1">
    <location>
        <begin position="1"/>
        <end position="22"/>
    </location>
</feature>
<sequence length="143" mass="15164">MPDLKTAPNLKTAPSSRRRISSGSEFERTYSYSRAVVVGPHVMLSGTTGYDYATSTLPAGAREQTLQLFTNAAAAFAQAGASLADVVRVRMYISGAEHYETVMAVFAETFRGVDPACTTVEAGLFDPAIIVEMDMDAVSDAGA</sequence>
<dbReference type="KEGG" id="bvv:BHK69_09035"/>
<gene>
    <name evidence="2" type="ORF">BHK69_09035</name>
</gene>
<dbReference type="EMBL" id="CP017147">
    <property type="protein sequence ID" value="AOO80586.1"/>
    <property type="molecule type" value="Genomic_DNA"/>
</dbReference>
<dbReference type="Proteomes" id="UP000094969">
    <property type="component" value="Chromosome"/>
</dbReference>
<dbReference type="InterPro" id="IPR006175">
    <property type="entry name" value="YjgF/YER057c/UK114"/>
</dbReference>
<reference evidence="2 3" key="1">
    <citation type="journal article" date="2015" name="Antonie Van Leeuwenhoek">
        <title>Bosea vaviloviae sp. nov., a new species of slow-growing rhizobia isolated from nodules of the relict species Vavilovia formosa (Stev.) Fed.</title>
        <authorList>
            <person name="Safronova V.I."/>
            <person name="Kuznetsova I.G."/>
            <person name="Sazanova A.L."/>
            <person name="Kimeklis A.K."/>
            <person name="Belimov A.A."/>
            <person name="Andronov E.E."/>
            <person name="Pinaev A.G."/>
            <person name="Chizhevskaya E.P."/>
            <person name="Pukhaev A.R."/>
            <person name="Popov K.P."/>
            <person name="Willems A."/>
            <person name="Tikhonovich I.A."/>
        </authorList>
    </citation>
    <scope>NUCLEOTIDE SEQUENCE [LARGE SCALE GENOMIC DNA]</scope>
    <source>
        <strain evidence="2 3">Vaf18</strain>
    </source>
</reference>
<dbReference type="Gene3D" id="3.30.1330.40">
    <property type="entry name" value="RutC-like"/>
    <property type="match status" value="1"/>
</dbReference>
<dbReference type="OrthoDB" id="9799840at2"/>
<evidence type="ECO:0000313" key="3">
    <source>
        <dbReference type="Proteomes" id="UP000094969"/>
    </source>
</evidence>
<name>A0A1D7TZP9_9HYPH</name>
<accession>A0A1D7TZP9</accession>
<dbReference type="PANTHER" id="PTHR43857:SF1">
    <property type="entry name" value="YJGH FAMILY PROTEIN"/>
    <property type="match status" value="1"/>
</dbReference>
<evidence type="ECO:0000313" key="2">
    <source>
        <dbReference type="EMBL" id="AOO80586.1"/>
    </source>
</evidence>
<dbReference type="RefSeq" id="WP_069689804.1">
    <property type="nucleotide sequence ID" value="NZ_CP017147.1"/>
</dbReference>
<protein>
    <submittedName>
        <fullName evidence="2">Uncharacterized protein</fullName>
    </submittedName>
</protein>